<protein>
    <submittedName>
        <fullName evidence="3">Transthyretin-like protein 46</fullName>
    </submittedName>
</protein>
<dbReference type="InterPro" id="IPR001534">
    <property type="entry name" value="Transthyretin-like"/>
</dbReference>
<dbReference type="AlphaFoldDB" id="A0A914WAT6"/>
<dbReference type="InterPro" id="IPR038479">
    <property type="entry name" value="Transthyretin-like_sf"/>
</dbReference>
<comment type="similarity">
    <text evidence="1">Belongs to the nematode transthyretin-like family.</text>
</comment>
<proteinExistence type="inferred from homology"/>
<keyword evidence="2" id="KW-1185">Reference proteome</keyword>
<sequence>MRGKLTCVGKPAVGVVVKLQDHDTFDPNDTLGCNKTREDGSYEVQGFTDEKSLIDLRLKIYTDCHDSSLWGLIKNTPCQRRITFEIPKEAINDGQTVTKWFDVGETNLDMKQPSESRACAIFERC</sequence>
<dbReference type="Gene3D" id="2.60.40.3330">
    <property type="match status" value="1"/>
</dbReference>
<dbReference type="Pfam" id="PF01060">
    <property type="entry name" value="TTR-52"/>
    <property type="match status" value="1"/>
</dbReference>
<dbReference type="Proteomes" id="UP000887566">
    <property type="component" value="Unplaced"/>
</dbReference>
<reference evidence="3" key="1">
    <citation type="submission" date="2022-11" db="UniProtKB">
        <authorList>
            <consortium name="WormBaseParasite"/>
        </authorList>
    </citation>
    <scope>IDENTIFICATION</scope>
</reference>
<evidence type="ECO:0000256" key="1">
    <source>
        <dbReference type="ARBA" id="ARBA00010112"/>
    </source>
</evidence>
<organism evidence="2 3">
    <name type="scientific">Plectus sambesii</name>
    <dbReference type="NCBI Taxonomy" id="2011161"/>
    <lineage>
        <taxon>Eukaryota</taxon>
        <taxon>Metazoa</taxon>
        <taxon>Ecdysozoa</taxon>
        <taxon>Nematoda</taxon>
        <taxon>Chromadorea</taxon>
        <taxon>Plectida</taxon>
        <taxon>Plectina</taxon>
        <taxon>Plectoidea</taxon>
        <taxon>Plectidae</taxon>
        <taxon>Plectus</taxon>
    </lineage>
</organism>
<evidence type="ECO:0000313" key="2">
    <source>
        <dbReference type="Proteomes" id="UP000887566"/>
    </source>
</evidence>
<dbReference type="GO" id="GO:0009986">
    <property type="term" value="C:cell surface"/>
    <property type="evidence" value="ECO:0007669"/>
    <property type="project" value="InterPro"/>
</dbReference>
<accession>A0A914WAT6</accession>
<name>A0A914WAT6_9BILA</name>
<dbReference type="PANTHER" id="PTHR21700">
    <property type="entry name" value="TRANSTHYRETIN-LIKE FAMILY PROTEIN-RELATED"/>
    <property type="match status" value="1"/>
</dbReference>
<dbReference type="WBParaSite" id="PSAMB.scaffold3589size17686.g21917.t1">
    <property type="protein sequence ID" value="PSAMB.scaffold3589size17686.g21917.t1"/>
    <property type="gene ID" value="PSAMB.scaffold3589size17686.g21917"/>
</dbReference>
<evidence type="ECO:0000313" key="3">
    <source>
        <dbReference type="WBParaSite" id="PSAMB.scaffold3589size17686.g21917.t1"/>
    </source>
</evidence>